<dbReference type="SMART" id="SM00256">
    <property type="entry name" value="FBOX"/>
    <property type="match status" value="1"/>
</dbReference>
<dbReference type="InterPro" id="IPR001810">
    <property type="entry name" value="F-box_dom"/>
</dbReference>
<dbReference type="Proteomes" id="UP001370758">
    <property type="component" value="Unassembled WGS sequence"/>
</dbReference>
<feature type="domain" description="F-box" evidence="1">
    <location>
        <begin position="51"/>
        <end position="97"/>
    </location>
</feature>
<organism evidence="2 3">
    <name type="scientific">Arthrobotrys musiformis</name>
    <dbReference type="NCBI Taxonomy" id="47236"/>
    <lineage>
        <taxon>Eukaryota</taxon>
        <taxon>Fungi</taxon>
        <taxon>Dikarya</taxon>
        <taxon>Ascomycota</taxon>
        <taxon>Pezizomycotina</taxon>
        <taxon>Orbiliomycetes</taxon>
        <taxon>Orbiliales</taxon>
        <taxon>Orbiliaceae</taxon>
        <taxon>Arthrobotrys</taxon>
    </lineage>
</organism>
<dbReference type="EMBL" id="JAVHJL010000006">
    <property type="protein sequence ID" value="KAK6501108.1"/>
    <property type="molecule type" value="Genomic_DNA"/>
</dbReference>
<accession>A0AAV9W267</accession>
<name>A0AAV9W267_9PEZI</name>
<dbReference type="SUPFAM" id="SSF81383">
    <property type="entry name" value="F-box domain"/>
    <property type="match status" value="1"/>
</dbReference>
<protein>
    <recommendedName>
        <fullName evidence="1">F-box domain-containing protein</fullName>
    </recommendedName>
</protein>
<proteinExistence type="predicted"/>
<evidence type="ECO:0000313" key="2">
    <source>
        <dbReference type="EMBL" id="KAK6501108.1"/>
    </source>
</evidence>
<gene>
    <name evidence="2" type="ORF">TWF481_008956</name>
</gene>
<dbReference type="Gene3D" id="1.20.1280.50">
    <property type="match status" value="1"/>
</dbReference>
<dbReference type="PROSITE" id="PS50181">
    <property type="entry name" value="FBOX"/>
    <property type="match status" value="1"/>
</dbReference>
<evidence type="ECO:0000259" key="1">
    <source>
        <dbReference type="PROSITE" id="PS50181"/>
    </source>
</evidence>
<dbReference type="Pfam" id="PF12937">
    <property type="entry name" value="F-box-like"/>
    <property type="match status" value="1"/>
</dbReference>
<keyword evidence="3" id="KW-1185">Reference proteome</keyword>
<evidence type="ECO:0000313" key="3">
    <source>
        <dbReference type="Proteomes" id="UP001370758"/>
    </source>
</evidence>
<dbReference type="CDD" id="cd09917">
    <property type="entry name" value="F-box_SF"/>
    <property type="match status" value="1"/>
</dbReference>
<reference evidence="2 3" key="1">
    <citation type="submission" date="2023-08" db="EMBL/GenBank/DDBJ databases">
        <authorList>
            <person name="Palmer J.M."/>
        </authorList>
    </citation>
    <scope>NUCLEOTIDE SEQUENCE [LARGE SCALE GENOMIC DNA]</scope>
    <source>
        <strain evidence="2 3">TWF481</strain>
    </source>
</reference>
<comment type="caution">
    <text evidence="2">The sequence shown here is derived from an EMBL/GenBank/DDBJ whole genome shotgun (WGS) entry which is preliminary data.</text>
</comment>
<dbReference type="InterPro" id="IPR036047">
    <property type="entry name" value="F-box-like_dom_sf"/>
</dbReference>
<sequence length="540" mass="61464">MERPALDEALTAFKTASQGERIQFLDKLFHSFRPSEKYAMRDKLEADNYFFDIFGSLPLEISLQIAEALDPTDIINLRRVSSRWKSLLSSPHLARKVVQMHYSRRSDLPSYSQQLKQDPFSVLRNMAFKDYAGEAGLCKLRTRFDFSSTDIPQCKESLFPALNLSADFRYAIFDCIRQDSTSDTYQWYLIDMNKGQNQQPMPLVNRNKEILGKGSVHVGTCCAAGVTTNSGRVLVWNMQGGIIREFRLLHQGDMAICSSERYLCIRNEHGGTDYSDYYIVNLQTSSLQVFERITDFVKFVTPDTLADWPPMMILGNRIVVADMYWDEEDNHQVAVSWLTFIEEEGTLIETGRRTVKHDLPNDLYRFRPAIAFRNGMDTARVDTSSLNSREPDVVLTISPNDSVSVSWIGFNPALPIDHGLIPPVTEPFRFKETVYIALHSTDETGRSLEKERGPYRYSLWRSGRNKKTSSNMELVLNLADMSGPLGDMRPHDSGFAAIYEGGLQVYDWLDFDGFMELGGSKSTRERALEVLVGWPANSDS</sequence>
<dbReference type="AlphaFoldDB" id="A0AAV9W267"/>